<dbReference type="eggNOG" id="COG0472">
    <property type="taxonomic scope" value="Bacteria"/>
</dbReference>
<keyword evidence="7" id="KW-0460">Magnesium</keyword>
<dbReference type="PANTHER" id="PTHR22926:SF3">
    <property type="entry name" value="UNDECAPRENYL-PHOSPHATE ALPHA-N-ACETYLGLUCOSAMINYL 1-PHOSPHATE TRANSFERASE"/>
    <property type="match status" value="1"/>
</dbReference>
<feature type="transmembrane region" description="Helical" evidence="8">
    <location>
        <begin position="142"/>
        <end position="160"/>
    </location>
</feature>
<evidence type="ECO:0000313" key="9">
    <source>
        <dbReference type="EMBL" id="KEQ28935.1"/>
    </source>
</evidence>
<name>A0A081PE12_9SPHI</name>
<dbReference type="GO" id="GO:0016780">
    <property type="term" value="F:phosphotransferase activity, for other substituted phosphate groups"/>
    <property type="evidence" value="ECO:0007669"/>
    <property type="project" value="InterPro"/>
</dbReference>
<sequence>MSLVSVLIALALLFLIELIYFRLADRFNIIDKPNHRSSHTAITLRGGGIIFSLSLLLYPLWFGLQYEYFLLGLLAIAFISFMDDMKPVSNKIRIVFHLLAVALMFYQLGLFELPFYWTVLALVLVIGSVNAINFMDGINGITGLYALVTLLTLYYINLHFTAFTESSFLMVAILSVIVFNFFNFRNKAKCFAGDVGSVSIAFILLFFILALIIKTENFSYLLLLLFYGLDTVTTIIFRLIRKENIFEAHRSHFYQYWANERKYSHLLVSGIYGIGQLLFNVALVLWLPYSVLNIVLVLLVSVVLFTALRFLTEGKVRLLGH</sequence>
<dbReference type="CDD" id="cd06854">
    <property type="entry name" value="GT_WbpL_WbcO_like"/>
    <property type="match status" value="1"/>
</dbReference>
<feature type="transmembrane region" description="Helical" evidence="8">
    <location>
        <begin position="6"/>
        <end position="23"/>
    </location>
</feature>
<protein>
    <submittedName>
        <fullName evidence="9">UDP-GlcNAc:UDP-phosphate GlcNAc-1-phosphate transferase</fullName>
    </submittedName>
</protein>
<dbReference type="AlphaFoldDB" id="A0A081PE12"/>
<feature type="transmembrane region" description="Helical" evidence="8">
    <location>
        <begin position="191"/>
        <end position="213"/>
    </location>
</feature>
<dbReference type="Pfam" id="PF00953">
    <property type="entry name" value="Glycos_transf_4"/>
    <property type="match status" value="1"/>
</dbReference>
<keyword evidence="7" id="KW-0479">Metal-binding</keyword>
<feature type="transmembrane region" description="Helical" evidence="8">
    <location>
        <begin position="115"/>
        <end position="135"/>
    </location>
</feature>
<comment type="subcellular location">
    <subcellularLocation>
        <location evidence="1">Cell membrane</location>
        <topology evidence="1">Multi-pass membrane protein</topology>
    </subcellularLocation>
</comment>
<evidence type="ECO:0000256" key="3">
    <source>
        <dbReference type="ARBA" id="ARBA00022679"/>
    </source>
</evidence>
<evidence type="ECO:0000256" key="6">
    <source>
        <dbReference type="ARBA" id="ARBA00023136"/>
    </source>
</evidence>
<feature type="transmembrane region" description="Helical" evidence="8">
    <location>
        <begin position="219"/>
        <end position="240"/>
    </location>
</feature>
<dbReference type="OrthoDB" id="9783652at2"/>
<feature type="transmembrane region" description="Helical" evidence="8">
    <location>
        <begin position="68"/>
        <end position="85"/>
    </location>
</feature>
<accession>A0A081PE12</accession>
<evidence type="ECO:0000256" key="8">
    <source>
        <dbReference type="SAM" id="Phobius"/>
    </source>
</evidence>
<keyword evidence="2" id="KW-1003">Cell membrane</keyword>
<dbReference type="GO" id="GO:0046872">
    <property type="term" value="F:metal ion binding"/>
    <property type="evidence" value="ECO:0007669"/>
    <property type="project" value="UniProtKB-KW"/>
</dbReference>
<dbReference type="RefSeq" id="WP_037443126.1">
    <property type="nucleotide sequence ID" value="NZ_JNFF01000092.1"/>
</dbReference>
<keyword evidence="6 8" id="KW-0472">Membrane</keyword>
<gene>
    <name evidence="9" type="ORF">N180_15415</name>
</gene>
<dbReference type="GO" id="GO:0044038">
    <property type="term" value="P:cell wall macromolecule biosynthetic process"/>
    <property type="evidence" value="ECO:0007669"/>
    <property type="project" value="TreeGrafter"/>
</dbReference>
<evidence type="ECO:0000256" key="7">
    <source>
        <dbReference type="PIRSR" id="PIRSR600715-1"/>
    </source>
</evidence>
<keyword evidence="3 9" id="KW-0808">Transferase</keyword>
<evidence type="ECO:0000313" key="10">
    <source>
        <dbReference type="Proteomes" id="UP000028007"/>
    </source>
</evidence>
<reference evidence="9 10" key="1">
    <citation type="journal article" date="1992" name="Int. J. Syst. Bacteriol.">
        <title>Sphingobacterium antarcticus sp. nov. a Psychrotrophic Bacterium from the Soils of Schirmacher Oasis, Antarctica.</title>
        <authorList>
            <person name="Shivaji S."/>
            <person name="Ray M.K."/>
            <person name="Rao N.S."/>
            <person name="Saiserr L."/>
            <person name="Jagannadham M.V."/>
            <person name="Kumar G.S."/>
            <person name="Reddy G."/>
            <person name="Bhargava P.M."/>
        </authorList>
    </citation>
    <scope>NUCLEOTIDE SEQUENCE [LARGE SCALE GENOMIC DNA]</scope>
    <source>
        <strain evidence="9 10">4BY</strain>
    </source>
</reference>
<evidence type="ECO:0000256" key="1">
    <source>
        <dbReference type="ARBA" id="ARBA00004651"/>
    </source>
</evidence>
<dbReference type="EMBL" id="JNFF01000092">
    <property type="protein sequence ID" value="KEQ28935.1"/>
    <property type="molecule type" value="Genomic_DNA"/>
</dbReference>
<evidence type="ECO:0000256" key="5">
    <source>
        <dbReference type="ARBA" id="ARBA00022989"/>
    </source>
</evidence>
<comment type="cofactor">
    <cofactor evidence="7">
        <name>Mg(2+)</name>
        <dbReference type="ChEBI" id="CHEBI:18420"/>
    </cofactor>
</comment>
<keyword evidence="5 8" id="KW-1133">Transmembrane helix</keyword>
<feature type="transmembrane region" description="Helical" evidence="8">
    <location>
        <begin position="92"/>
        <end position="109"/>
    </location>
</feature>
<proteinExistence type="predicted"/>
<dbReference type="Proteomes" id="UP000028007">
    <property type="component" value="Unassembled WGS sequence"/>
</dbReference>
<feature type="transmembrane region" description="Helical" evidence="8">
    <location>
        <begin position="266"/>
        <end position="286"/>
    </location>
</feature>
<evidence type="ECO:0000256" key="4">
    <source>
        <dbReference type="ARBA" id="ARBA00022692"/>
    </source>
</evidence>
<comment type="caution">
    <text evidence="9">The sequence shown here is derived from an EMBL/GenBank/DDBJ whole genome shotgun (WGS) entry which is preliminary data.</text>
</comment>
<feature type="binding site" evidence="7">
    <location>
        <position position="194"/>
    </location>
    <ligand>
        <name>Mg(2+)</name>
        <dbReference type="ChEBI" id="CHEBI:18420"/>
    </ligand>
</feature>
<dbReference type="GO" id="GO:0009103">
    <property type="term" value="P:lipopolysaccharide biosynthetic process"/>
    <property type="evidence" value="ECO:0007669"/>
    <property type="project" value="TreeGrafter"/>
</dbReference>
<feature type="transmembrane region" description="Helical" evidence="8">
    <location>
        <begin position="44"/>
        <end position="62"/>
    </location>
</feature>
<dbReference type="GO" id="GO:0005886">
    <property type="term" value="C:plasma membrane"/>
    <property type="evidence" value="ECO:0007669"/>
    <property type="project" value="UniProtKB-SubCell"/>
</dbReference>
<dbReference type="PANTHER" id="PTHR22926">
    <property type="entry name" value="PHOSPHO-N-ACETYLMURAMOYL-PENTAPEPTIDE-TRANSFERASE"/>
    <property type="match status" value="1"/>
</dbReference>
<feature type="binding site" evidence="7">
    <location>
        <position position="133"/>
    </location>
    <ligand>
        <name>Mg(2+)</name>
        <dbReference type="ChEBI" id="CHEBI:18420"/>
    </ligand>
</feature>
<evidence type="ECO:0000256" key="2">
    <source>
        <dbReference type="ARBA" id="ARBA00022475"/>
    </source>
</evidence>
<dbReference type="GO" id="GO:0071555">
    <property type="term" value="P:cell wall organization"/>
    <property type="evidence" value="ECO:0007669"/>
    <property type="project" value="TreeGrafter"/>
</dbReference>
<dbReference type="InterPro" id="IPR000715">
    <property type="entry name" value="Glycosyl_transferase_4"/>
</dbReference>
<feature type="transmembrane region" description="Helical" evidence="8">
    <location>
        <begin position="166"/>
        <end position="184"/>
    </location>
</feature>
<keyword evidence="4 8" id="KW-0812">Transmembrane</keyword>
<feature type="transmembrane region" description="Helical" evidence="8">
    <location>
        <begin position="292"/>
        <end position="311"/>
    </location>
</feature>
<organism evidence="9 10">
    <name type="scientific">Pedobacter antarcticus 4BY</name>
    <dbReference type="NCBI Taxonomy" id="1358423"/>
    <lineage>
        <taxon>Bacteria</taxon>
        <taxon>Pseudomonadati</taxon>
        <taxon>Bacteroidota</taxon>
        <taxon>Sphingobacteriia</taxon>
        <taxon>Sphingobacteriales</taxon>
        <taxon>Sphingobacteriaceae</taxon>
        <taxon>Pedobacter</taxon>
    </lineage>
</organism>
<keyword evidence="10" id="KW-1185">Reference proteome</keyword>